<dbReference type="Pfam" id="PF09139">
    <property type="entry name" value="Tam41_Mmp37"/>
    <property type="match status" value="1"/>
</dbReference>
<keyword evidence="9" id="KW-0808">Transferase</keyword>
<evidence type="ECO:0000256" key="10">
    <source>
        <dbReference type="ARBA" id="ARBA00022695"/>
    </source>
</evidence>
<evidence type="ECO:0000256" key="13">
    <source>
        <dbReference type="ARBA" id="ARBA00023098"/>
    </source>
</evidence>
<keyword evidence="16" id="KW-0594">Phospholipid biosynthesis</keyword>
<evidence type="ECO:0000256" key="4">
    <source>
        <dbReference type="ARBA" id="ARBA00005189"/>
    </source>
</evidence>
<comment type="pathway">
    <text evidence="3">Phospholipid metabolism; CDP-diacylglycerol biosynthesis; CDP-diacylglycerol from sn-glycerol 3-phosphate: step 3/3.</text>
</comment>
<sequence length="223" mass="24860">MARNPDHYSMISSLQPSMMCSLCEVIGRGVHFNAYAAVGGQEIKYGLISTSALLCDLWTWENMFIAGRLHKPVLVLAEDAIINDAVRANLDFALAAALLLLPEQFSSQALMESICGLSYTGDIRMTWGEDRQKVQRIVRGSWPDLIKTFLPRLKDTVGCAAELSLKHTSDTLCNLEWDAVMEQKVGLPQTELLLSFLPQGLQNSLNKTPNRHYWADAVQLHVL</sequence>
<organism evidence="19 20">
    <name type="scientific">Coccomyxa viridis</name>
    <dbReference type="NCBI Taxonomy" id="1274662"/>
    <lineage>
        <taxon>Eukaryota</taxon>
        <taxon>Viridiplantae</taxon>
        <taxon>Chlorophyta</taxon>
        <taxon>core chlorophytes</taxon>
        <taxon>Trebouxiophyceae</taxon>
        <taxon>Trebouxiophyceae incertae sedis</taxon>
        <taxon>Coccomyxaceae</taxon>
        <taxon>Coccomyxa</taxon>
    </lineage>
</organism>
<evidence type="ECO:0000313" key="20">
    <source>
        <dbReference type="Proteomes" id="UP001497392"/>
    </source>
</evidence>
<dbReference type="PANTHER" id="PTHR13619">
    <property type="entry name" value="PHOSPHATIDATE CYTIDYLYLTRANSFERASE, MITOCHONDRIAL"/>
    <property type="match status" value="1"/>
</dbReference>
<comment type="caution">
    <text evidence="19">The sequence shown here is derived from an EMBL/GenBank/DDBJ whole genome shotgun (WGS) entry which is preliminary data.</text>
</comment>
<evidence type="ECO:0000256" key="16">
    <source>
        <dbReference type="ARBA" id="ARBA00023209"/>
    </source>
</evidence>
<keyword evidence="20" id="KW-1185">Reference proteome</keyword>
<evidence type="ECO:0000256" key="8">
    <source>
        <dbReference type="ARBA" id="ARBA00022516"/>
    </source>
</evidence>
<evidence type="ECO:0000256" key="12">
    <source>
        <dbReference type="ARBA" id="ARBA00022842"/>
    </source>
</evidence>
<reference evidence="19 20" key="1">
    <citation type="submission" date="2024-06" db="EMBL/GenBank/DDBJ databases">
        <authorList>
            <person name="Kraege A."/>
            <person name="Thomma B."/>
        </authorList>
    </citation>
    <scope>NUCLEOTIDE SEQUENCE [LARGE SCALE GENOMIC DNA]</scope>
</reference>
<dbReference type="EC" id="2.7.7.41" evidence="6"/>
<comment type="subcellular location">
    <subcellularLocation>
        <location evidence="2">Mitochondrion inner membrane</location>
        <topology evidence="2">Peripheral membrane protein</topology>
        <orientation evidence="2">Matrix side</orientation>
    </subcellularLocation>
</comment>
<evidence type="ECO:0000313" key="19">
    <source>
        <dbReference type="EMBL" id="CAL5226064.1"/>
    </source>
</evidence>
<gene>
    <name evidence="19" type="primary">g8877</name>
    <name evidence="19" type="ORF">VP750_LOCUS7970</name>
</gene>
<evidence type="ECO:0000256" key="3">
    <source>
        <dbReference type="ARBA" id="ARBA00005119"/>
    </source>
</evidence>
<accession>A0ABP1G1K4</accession>
<keyword evidence="12" id="KW-0460">Magnesium</keyword>
<evidence type="ECO:0000256" key="1">
    <source>
        <dbReference type="ARBA" id="ARBA00001946"/>
    </source>
</evidence>
<keyword evidence="14" id="KW-0496">Mitochondrion</keyword>
<proteinExistence type="inferred from homology"/>
<evidence type="ECO:0000256" key="2">
    <source>
        <dbReference type="ARBA" id="ARBA00004443"/>
    </source>
</evidence>
<comment type="cofactor">
    <cofactor evidence="1">
        <name>Mg(2+)</name>
        <dbReference type="ChEBI" id="CHEBI:18420"/>
    </cofactor>
</comment>
<dbReference type="InterPro" id="IPR015222">
    <property type="entry name" value="Tam41"/>
</dbReference>
<evidence type="ECO:0000256" key="14">
    <source>
        <dbReference type="ARBA" id="ARBA00023128"/>
    </source>
</evidence>
<keyword evidence="10" id="KW-0548">Nucleotidyltransferase</keyword>
<evidence type="ECO:0000256" key="11">
    <source>
        <dbReference type="ARBA" id="ARBA00022792"/>
    </source>
</evidence>
<keyword evidence="8" id="KW-0444">Lipid biosynthesis</keyword>
<evidence type="ECO:0000256" key="9">
    <source>
        <dbReference type="ARBA" id="ARBA00022679"/>
    </source>
</evidence>
<evidence type="ECO:0000256" key="7">
    <source>
        <dbReference type="ARBA" id="ARBA00018337"/>
    </source>
</evidence>
<dbReference type="PANTHER" id="PTHR13619:SF0">
    <property type="entry name" value="PHOSPHATIDATE CYTIDYLYLTRANSFERASE, MITOCHONDRIAL"/>
    <property type="match status" value="1"/>
</dbReference>
<keyword evidence="15" id="KW-0472">Membrane</keyword>
<evidence type="ECO:0000256" key="6">
    <source>
        <dbReference type="ARBA" id="ARBA00012487"/>
    </source>
</evidence>
<name>A0ABP1G1K4_9CHLO</name>
<evidence type="ECO:0000256" key="18">
    <source>
        <dbReference type="ARBA" id="ARBA00029893"/>
    </source>
</evidence>
<dbReference type="Proteomes" id="UP001497392">
    <property type="component" value="Unassembled WGS sequence"/>
</dbReference>
<evidence type="ECO:0000256" key="15">
    <source>
        <dbReference type="ARBA" id="ARBA00023136"/>
    </source>
</evidence>
<evidence type="ECO:0000256" key="5">
    <source>
        <dbReference type="ARBA" id="ARBA00005458"/>
    </source>
</evidence>
<comment type="pathway">
    <text evidence="4">Lipid metabolism.</text>
</comment>
<protein>
    <recommendedName>
        <fullName evidence="7">Phosphatidate cytidylyltransferase, mitochondrial</fullName>
        <ecNumber evidence="6">2.7.7.41</ecNumber>
    </recommendedName>
    <alternativeName>
        <fullName evidence="18">CDP-diacylglycerol synthase</fullName>
    </alternativeName>
</protein>
<keyword evidence="11" id="KW-0999">Mitochondrion inner membrane</keyword>
<comment type="similarity">
    <text evidence="5">Belongs to the TAM41 family.</text>
</comment>
<keyword evidence="13" id="KW-0443">Lipid metabolism</keyword>
<keyword evidence="17" id="KW-1208">Phospholipid metabolism</keyword>
<dbReference type="EMBL" id="CAXHTA020000015">
    <property type="protein sequence ID" value="CAL5226064.1"/>
    <property type="molecule type" value="Genomic_DNA"/>
</dbReference>
<evidence type="ECO:0000256" key="17">
    <source>
        <dbReference type="ARBA" id="ARBA00023264"/>
    </source>
</evidence>